<evidence type="ECO:0000256" key="1">
    <source>
        <dbReference type="PROSITE-ProRule" id="PRU00169"/>
    </source>
</evidence>
<feature type="domain" description="EAL" evidence="3">
    <location>
        <begin position="146"/>
        <end position="399"/>
    </location>
</feature>
<dbReference type="InterPro" id="IPR050706">
    <property type="entry name" value="Cyclic-di-GMP_PDE-like"/>
</dbReference>
<dbReference type="PROSITE" id="PS50883">
    <property type="entry name" value="EAL"/>
    <property type="match status" value="1"/>
</dbReference>
<gene>
    <name evidence="4" type="ORF">CF168_20000</name>
</gene>
<dbReference type="InterPro" id="IPR035919">
    <property type="entry name" value="EAL_sf"/>
</dbReference>
<dbReference type="GO" id="GO:0071111">
    <property type="term" value="F:cyclic-guanylate-specific phosphodiesterase activity"/>
    <property type="evidence" value="ECO:0007669"/>
    <property type="project" value="InterPro"/>
</dbReference>
<keyword evidence="5" id="KW-1185">Reference proteome</keyword>
<dbReference type="Proteomes" id="UP000198367">
    <property type="component" value="Chromosome"/>
</dbReference>
<feature type="domain" description="Response regulatory" evidence="2">
    <location>
        <begin position="5"/>
        <end position="114"/>
    </location>
</feature>
<dbReference type="InterPro" id="IPR011006">
    <property type="entry name" value="CheY-like_superfamily"/>
</dbReference>
<dbReference type="InterPro" id="IPR001789">
    <property type="entry name" value="Sig_transdc_resp-reg_receiver"/>
</dbReference>
<dbReference type="KEGG" id="sbj:CF168_20000"/>
<dbReference type="PROSITE" id="PS50110">
    <property type="entry name" value="RESPONSE_REGULATORY"/>
    <property type="match status" value="1"/>
</dbReference>
<dbReference type="EMBL" id="CP022358">
    <property type="protein sequence ID" value="ASK70974.1"/>
    <property type="molecule type" value="Genomic_DNA"/>
</dbReference>
<dbReference type="RefSeq" id="WP_089068769.1">
    <property type="nucleotide sequence ID" value="NZ_CP022358.1"/>
</dbReference>
<dbReference type="SUPFAM" id="SSF52172">
    <property type="entry name" value="CheY-like"/>
    <property type="match status" value="1"/>
</dbReference>
<evidence type="ECO:0000313" key="4">
    <source>
        <dbReference type="EMBL" id="ASK70974.1"/>
    </source>
</evidence>
<dbReference type="Pfam" id="PF00563">
    <property type="entry name" value="EAL"/>
    <property type="match status" value="1"/>
</dbReference>
<evidence type="ECO:0000259" key="3">
    <source>
        <dbReference type="PROSITE" id="PS50883"/>
    </source>
</evidence>
<keyword evidence="1" id="KW-0597">Phosphoprotein</keyword>
<dbReference type="AlphaFoldDB" id="A0A220US05"/>
<proteinExistence type="predicted"/>
<feature type="modified residue" description="4-aspartylphosphate" evidence="1">
    <location>
        <position position="56"/>
    </location>
</feature>
<protein>
    <submittedName>
        <fullName evidence="4">Diguanylate phosphodiesterase</fullName>
    </submittedName>
</protein>
<dbReference type="SMART" id="SM00052">
    <property type="entry name" value="EAL"/>
    <property type="match status" value="1"/>
</dbReference>
<dbReference type="InterPro" id="IPR001633">
    <property type="entry name" value="EAL_dom"/>
</dbReference>
<evidence type="ECO:0000259" key="2">
    <source>
        <dbReference type="PROSITE" id="PS50110"/>
    </source>
</evidence>
<dbReference type="SUPFAM" id="SSF141868">
    <property type="entry name" value="EAL domain-like"/>
    <property type="match status" value="1"/>
</dbReference>
<name>A0A220US05_9GAMM</name>
<dbReference type="PANTHER" id="PTHR33121">
    <property type="entry name" value="CYCLIC DI-GMP PHOSPHODIESTERASE PDEF"/>
    <property type="match status" value="1"/>
</dbReference>
<evidence type="ECO:0000313" key="5">
    <source>
        <dbReference type="Proteomes" id="UP000198367"/>
    </source>
</evidence>
<sequence length="414" mass="47136">MSKIRIIILEEHSFQRAVLECNLKYFPEIDIFSFGSAKDAMIWFDNNHQADIVICDLMMSEMDGLSFLRKASSKCNIFSVMLFSCIDMELRRAVSQMIKMLNLEYLGDLNQSPSVDNLHTMLDKYAELRGKNGNITFRSLVEKAPQDVSLEELQNGLKNKQFSGFYQPKFDVEGFSLSGAEILARWHHPKFGLLAPATFIEPLIFYGLLDELFLQLFEQGCRLQQRLQQANRHISLAYNLDISQLNCPTLVYQIFEIVKSFNIHPRFITLEITETGLLAAPAYNMENLIRLRMYGFELAMDDFGAGYSSLARLCELPFSQIKLDSCFVRELGVEPRCQAAISSVIALSQALNMELVVEGIETNSQLSLLQQLGCTIGQGFCFSSPIDERTFIQRFFPLGLELVEYNEVSLESCD</sequence>
<dbReference type="PANTHER" id="PTHR33121:SF70">
    <property type="entry name" value="SIGNALING PROTEIN YKOW"/>
    <property type="match status" value="1"/>
</dbReference>
<accession>A0A220US05</accession>
<dbReference type="CDD" id="cd01948">
    <property type="entry name" value="EAL"/>
    <property type="match status" value="1"/>
</dbReference>
<organism evidence="4 5">
    <name type="scientific">Shewanella bicestrii</name>
    <dbReference type="NCBI Taxonomy" id="2018305"/>
    <lineage>
        <taxon>Bacteria</taxon>
        <taxon>Pseudomonadati</taxon>
        <taxon>Pseudomonadota</taxon>
        <taxon>Gammaproteobacteria</taxon>
        <taxon>Alteromonadales</taxon>
        <taxon>Shewanellaceae</taxon>
        <taxon>Shewanella</taxon>
    </lineage>
</organism>
<dbReference type="GO" id="GO:0000160">
    <property type="term" value="P:phosphorelay signal transduction system"/>
    <property type="evidence" value="ECO:0007669"/>
    <property type="project" value="InterPro"/>
</dbReference>
<dbReference type="Gene3D" id="3.20.20.450">
    <property type="entry name" value="EAL domain"/>
    <property type="match status" value="1"/>
</dbReference>
<reference evidence="4 5" key="1">
    <citation type="submission" date="2017-07" db="EMBL/GenBank/DDBJ databases">
        <title>Phenotypical and genomic characterization of a clinical isolate of Shewanella bicestrii sp. nov. producing an extended-spectrum beta-lactamase and a new oxacillinase variant.</title>
        <authorList>
            <person name="Jousset A.B."/>
            <person name="Bonnin R.A."/>
            <person name="Girlich D."/>
            <person name="Dabos L."/>
            <person name="Potron A."/>
            <person name="Dortet L."/>
            <person name="Glaser P."/>
            <person name="Naas T."/>
        </authorList>
    </citation>
    <scope>NUCLEOTIDE SEQUENCE [LARGE SCALE GENOMIC DNA]</scope>
    <source>
        <strain evidence="4 5">JAB-1</strain>
    </source>
</reference>
<dbReference type="Gene3D" id="3.40.50.2300">
    <property type="match status" value="1"/>
</dbReference>